<protein>
    <submittedName>
        <fullName evidence="2">Uncharacterized protein</fullName>
    </submittedName>
</protein>
<accession>A0A7R7I0A2</accession>
<name>A0A7R7I0A2_9ACTN</name>
<dbReference type="EMBL" id="AP023355">
    <property type="protein sequence ID" value="BCJ38299.1"/>
    <property type="molecule type" value="Genomic_DNA"/>
</dbReference>
<proteinExistence type="predicted"/>
<evidence type="ECO:0000256" key="1">
    <source>
        <dbReference type="SAM" id="MobiDB-lite"/>
    </source>
</evidence>
<feature type="region of interest" description="Disordered" evidence="1">
    <location>
        <begin position="1"/>
        <end position="25"/>
    </location>
</feature>
<keyword evidence="3" id="KW-1185">Reference proteome</keyword>
<reference evidence="2 3" key="1">
    <citation type="submission" date="2020-08" db="EMBL/GenBank/DDBJ databases">
        <title>Whole genome shotgun sequence of Actinocatenispora thailandica NBRC 105041.</title>
        <authorList>
            <person name="Komaki H."/>
            <person name="Tamura T."/>
        </authorList>
    </citation>
    <scope>NUCLEOTIDE SEQUENCE [LARGE SCALE GENOMIC DNA]</scope>
    <source>
        <strain evidence="2 3">NBRC 105041</strain>
    </source>
</reference>
<evidence type="ECO:0000313" key="2">
    <source>
        <dbReference type="EMBL" id="BCJ38299.1"/>
    </source>
</evidence>
<dbReference type="KEGG" id="atl:Athai_58020"/>
<sequence>MSACPAPVKPDTPVRGVAGSRSHIPGGKMTEVTNAAHTLLSQSLPRYEALPTGQVPTAGEVVHLTGRASPQFARESILLQVVKVEPSSVDASRGRSPARAGWLYLTGWELDHNRRHRAERTVLVNAAGLLVRR</sequence>
<dbReference type="AlphaFoldDB" id="A0A7R7I0A2"/>
<dbReference type="Proteomes" id="UP000611640">
    <property type="component" value="Chromosome"/>
</dbReference>
<organism evidence="2 3">
    <name type="scientific">Actinocatenispora thailandica</name>
    <dbReference type="NCBI Taxonomy" id="227318"/>
    <lineage>
        <taxon>Bacteria</taxon>
        <taxon>Bacillati</taxon>
        <taxon>Actinomycetota</taxon>
        <taxon>Actinomycetes</taxon>
        <taxon>Micromonosporales</taxon>
        <taxon>Micromonosporaceae</taxon>
        <taxon>Actinocatenispora</taxon>
    </lineage>
</organism>
<gene>
    <name evidence="2" type="ORF">Athai_58020</name>
</gene>
<evidence type="ECO:0000313" key="3">
    <source>
        <dbReference type="Proteomes" id="UP000611640"/>
    </source>
</evidence>